<evidence type="ECO:0008006" key="4">
    <source>
        <dbReference type="Google" id="ProtNLM"/>
    </source>
</evidence>
<dbReference type="AlphaFoldDB" id="A9WJ01"/>
<keyword evidence="1" id="KW-1133">Transmembrane helix</keyword>
<dbReference type="PANTHER" id="PTHR38442:SF1">
    <property type="entry name" value="INNER MEMBRANE PROTEIN"/>
    <property type="match status" value="1"/>
</dbReference>
<keyword evidence="1" id="KW-0472">Membrane</keyword>
<dbReference type="Pfam" id="PF04286">
    <property type="entry name" value="DUF445"/>
    <property type="match status" value="1"/>
</dbReference>
<dbReference type="EMBL" id="CP000909">
    <property type="protein sequence ID" value="ABY36460.1"/>
    <property type="molecule type" value="Genomic_DNA"/>
</dbReference>
<gene>
    <name evidence="2" type="ordered locus">Caur_3272</name>
</gene>
<dbReference type="InterPro" id="IPR007383">
    <property type="entry name" value="DUF445"/>
</dbReference>
<keyword evidence="3" id="KW-1185">Reference proteome</keyword>
<dbReference type="GO" id="GO:0005886">
    <property type="term" value="C:plasma membrane"/>
    <property type="evidence" value="ECO:0000318"/>
    <property type="project" value="GO_Central"/>
</dbReference>
<organism evidence="2 3">
    <name type="scientific">Chloroflexus aurantiacus (strain ATCC 29366 / DSM 635 / J-10-fl)</name>
    <dbReference type="NCBI Taxonomy" id="324602"/>
    <lineage>
        <taxon>Bacteria</taxon>
        <taxon>Bacillati</taxon>
        <taxon>Chloroflexota</taxon>
        <taxon>Chloroflexia</taxon>
        <taxon>Chloroflexales</taxon>
        <taxon>Chloroflexineae</taxon>
        <taxon>Chloroflexaceae</taxon>
        <taxon>Chloroflexus</taxon>
    </lineage>
</organism>
<evidence type="ECO:0000256" key="1">
    <source>
        <dbReference type="SAM" id="Phobius"/>
    </source>
</evidence>
<keyword evidence="1" id="KW-0812">Transmembrane</keyword>
<feature type="transmembrane region" description="Helical" evidence="1">
    <location>
        <begin position="17"/>
        <end position="35"/>
    </location>
</feature>
<dbReference type="EnsemblBacteria" id="ABY36460">
    <property type="protein sequence ID" value="ABY36460"/>
    <property type="gene ID" value="Caur_3272"/>
</dbReference>
<dbReference type="PATRIC" id="fig|324602.8.peg.3692"/>
<evidence type="ECO:0000313" key="2">
    <source>
        <dbReference type="EMBL" id="ABY36460.1"/>
    </source>
</evidence>
<evidence type="ECO:0000313" key="3">
    <source>
        <dbReference type="Proteomes" id="UP000002008"/>
    </source>
</evidence>
<proteinExistence type="predicted"/>
<protein>
    <recommendedName>
        <fullName evidence="4">DUF445 domain-containing protein</fullName>
    </recommendedName>
</protein>
<dbReference type="Proteomes" id="UP000002008">
    <property type="component" value="Chromosome"/>
</dbReference>
<accession>A9WJ01</accession>
<sequence>MMDDEQRIADLRRMQRVATGLLVAAGIVFVLASIWRDVAPWVPFVRAFAEAAMVGAFADWFAVTALFRHPLGLPIPHTAIIPRRKERIAVSFGRFIEHNFLDPDQITKRIRHHDPITRIAHWLRQPEHSQQVADVVADAISGLLRVIDDDDVSQALARGLNQRLESIPAAPLAGRLLGIFLTGGRQRDALMQLIHLLAEVIAKNETEIRRRIAGELPPWVPRIVDQRIYERLLEGVQRLLRELRDTPDHPLFQQFTNLIDRWIVDLQFDPQVQQQGEALKRELMAHPMVRELVQASWRDLKLTLLAQSVSPASPLRHSIATALTRFADLLEHNAEWRDKIDTWIAAAVVAIVRRYRHAIGEFVTQTVNNWDTEVTTRKIELQFGRDLQFIRINGTIVGGLVGLIIYSVSLLFS</sequence>
<reference evidence="3" key="1">
    <citation type="journal article" date="2011" name="BMC Genomics">
        <title>Complete genome sequence of the filamentous anoxygenic phototrophic bacterium Chloroflexus aurantiacus.</title>
        <authorList>
            <person name="Tang K.H."/>
            <person name="Barry K."/>
            <person name="Chertkov O."/>
            <person name="Dalin E."/>
            <person name="Han C.S."/>
            <person name="Hauser L.J."/>
            <person name="Honchak B.M."/>
            <person name="Karbach L.E."/>
            <person name="Land M.L."/>
            <person name="Lapidus A."/>
            <person name="Larimer F.W."/>
            <person name="Mikhailova N."/>
            <person name="Pitluck S."/>
            <person name="Pierson B.K."/>
            <person name="Blankenship R.E."/>
        </authorList>
    </citation>
    <scope>NUCLEOTIDE SEQUENCE [LARGE SCALE GENOMIC DNA]</scope>
    <source>
        <strain evidence="3">ATCC 29366 / DSM 635 / J-10-fl</strain>
    </source>
</reference>
<dbReference type="HOGENOM" id="CLU_036718_0_0_0"/>
<dbReference type="KEGG" id="cau:Caur_3272"/>
<dbReference type="RefSeq" id="WP_012259113.1">
    <property type="nucleotide sequence ID" value="NC_010175.1"/>
</dbReference>
<dbReference type="InParanoid" id="A9WJ01"/>
<dbReference type="eggNOG" id="COG2733">
    <property type="taxonomic scope" value="Bacteria"/>
</dbReference>
<name>A9WJ01_CHLAA</name>
<dbReference type="STRING" id="324602.Caur_3272"/>
<dbReference type="PANTHER" id="PTHR38442">
    <property type="entry name" value="INNER MEMBRANE PROTEIN-RELATED"/>
    <property type="match status" value="1"/>
</dbReference>
<feature type="transmembrane region" description="Helical" evidence="1">
    <location>
        <begin position="392"/>
        <end position="412"/>
    </location>
</feature>